<dbReference type="PANTHER" id="PTHR31425">
    <property type="entry name" value="PHOSPHORIBOSYLANTHRANILATE TRANSFERASE ISOFORM 1"/>
    <property type="match status" value="1"/>
</dbReference>
<organism evidence="2">
    <name type="scientific">Sesamum radiatum</name>
    <name type="common">Black benniseed</name>
    <dbReference type="NCBI Taxonomy" id="300843"/>
    <lineage>
        <taxon>Eukaryota</taxon>
        <taxon>Viridiplantae</taxon>
        <taxon>Streptophyta</taxon>
        <taxon>Embryophyta</taxon>
        <taxon>Tracheophyta</taxon>
        <taxon>Spermatophyta</taxon>
        <taxon>Magnoliopsida</taxon>
        <taxon>eudicotyledons</taxon>
        <taxon>Gunneridae</taxon>
        <taxon>Pentapetalae</taxon>
        <taxon>asterids</taxon>
        <taxon>lamiids</taxon>
        <taxon>Lamiales</taxon>
        <taxon>Pedaliaceae</taxon>
        <taxon>Sesamum</taxon>
    </lineage>
</organism>
<feature type="domain" description="C2" evidence="1">
    <location>
        <begin position="1"/>
        <end position="118"/>
    </location>
</feature>
<comment type="caution">
    <text evidence="2">The sequence shown here is derived from an EMBL/GenBank/DDBJ whole genome shotgun (WGS) entry which is preliminary data.</text>
</comment>
<dbReference type="Gene3D" id="2.60.40.150">
    <property type="entry name" value="C2 domain"/>
    <property type="match status" value="2"/>
</dbReference>
<reference evidence="2" key="1">
    <citation type="submission" date="2020-06" db="EMBL/GenBank/DDBJ databases">
        <authorList>
            <person name="Li T."/>
            <person name="Hu X."/>
            <person name="Zhang T."/>
            <person name="Song X."/>
            <person name="Zhang H."/>
            <person name="Dai N."/>
            <person name="Sheng W."/>
            <person name="Hou X."/>
            <person name="Wei L."/>
        </authorList>
    </citation>
    <scope>NUCLEOTIDE SEQUENCE</scope>
    <source>
        <strain evidence="2">G02</strain>
        <tissue evidence="2">Leaf</tissue>
    </source>
</reference>
<dbReference type="InterPro" id="IPR035892">
    <property type="entry name" value="C2_domain_sf"/>
</dbReference>
<dbReference type="Pfam" id="PF00168">
    <property type="entry name" value="C2"/>
    <property type="match status" value="2"/>
</dbReference>
<dbReference type="InterPro" id="IPR047258">
    <property type="entry name" value="C2C_MCTP_PRT_plant"/>
</dbReference>
<proteinExistence type="predicted"/>
<dbReference type="AlphaFoldDB" id="A0AAW2M4F2"/>
<name>A0AAW2M4F2_SESRA</name>
<feature type="domain" description="C2" evidence="1">
    <location>
        <begin position="160"/>
        <end position="279"/>
    </location>
</feature>
<dbReference type="PANTHER" id="PTHR31425:SF22">
    <property type="entry name" value="MULTIPLE C2 DOMAIN AND TRANSMEMBRANE REGION PROTEIN 6"/>
    <property type="match status" value="1"/>
</dbReference>
<dbReference type="SUPFAM" id="SSF49562">
    <property type="entry name" value="C2 domain (Calcium/lipid-binding domain, CaLB)"/>
    <property type="match status" value="2"/>
</dbReference>
<accession>A0AAW2M4F2</accession>
<evidence type="ECO:0000313" key="2">
    <source>
        <dbReference type="EMBL" id="KAL0326372.1"/>
    </source>
</evidence>
<sequence>MNSTRSKVYFSPTLHYLRVHVIAAQDLVPSDKSRPPDPIVRVELGNQGRTTRPSSMKTINPEWNEELMYVAWEPFNENIVVSVEDKAANDEVIGRVLIPLRNVKRRVENAKLPDAQWFGLQKPSLVKDEGGEKKDKFASRIYLRLTIDSGYHVLDESTHFSSDLRPSAKQLHKQSIGLLEVGILSARNLQPMKGKEGKLTDAYCVAKYGNKWVRTRTLLDNLHPRWNEQYTWEVYDPYTVITIGVFDNCHINDKEDKGSEDWQAWSNMVTQYGKPLLPKMHYVQPISIKHVDLLRHHAMNIVAGSLARQSHHSEQRLLTTCWMWITICLASGGAKPTSPA</sequence>
<dbReference type="EMBL" id="JACGWJ010000023">
    <property type="protein sequence ID" value="KAL0326372.1"/>
    <property type="molecule type" value="Genomic_DNA"/>
</dbReference>
<dbReference type="SMART" id="SM00239">
    <property type="entry name" value="C2"/>
    <property type="match status" value="2"/>
</dbReference>
<dbReference type="CDD" id="cd04019">
    <property type="entry name" value="C2C_MCTP_PRT_plant"/>
    <property type="match status" value="1"/>
</dbReference>
<protein>
    <submittedName>
        <fullName evidence="2">FT-interacting protein 7</fullName>
    </submittedName>
</protein>
<gene>
    <name evidence="2" type="ORF">Sradi_5206500</name>
</gene>
<dbReference type="InterPro" id="IPR047259">
    <property type="entry name" value="QUIRKY-like"/>
</dbReference>
<reference evidence="2" key="2">
    <citation type="journal article" date="2024" name="Plant">
        <title>Genomic evolution and insights into agronomic trait innovations of Sesamum species.</title>
        <authorList>
            <person name="Miao H."/>
            <person name="Wang L."/>
            <person name="Qu L."/>
            <person name="Liu H."/>
            <person name="Sun Y."/>
            <person name="Le M."/>
            <person name="Wang Q."/>
            <person name="Wei S."/>
            <person name="Zheng Y."/>
            <person name="Lin W."/>
            <person name="Duan Y."/>
            <person name="Cao H."/>
            <person name="Xiong S."/>
            <person name="Wang X."/>
            <person name="Wei L."/>
            <person name="Li C."/>
            <person name="Ma Q."/>
            <person name="Ju M."/>
            <person name="Zhao R."/>
            <person name="Li G."/>
            <person name="Mu C."/>
            <person name="Tian Q."/>
            <person name="Mei H."/>
            <person name="Zhang T."/>
            <person name="Gao T."/>
            <person name="Zhang H."/>
        </authorList>
    </citation>
    <scope>NUCLEOTIDE SEQUENCE</scope>
    <source>
        <strain evidence="2">G02</strain>
    </source>
</reference>
<dbReference type="PROSITE" id="PS50004">
    <property type="entry name" value="C2"/>
    <property type="match status" value="2"/>
</dbReference>
<evidence type="ECO:0000259" key="1">
    <source>
        <dbReference type="PROSITE" id="PS50004"/>
    </source>
</evidence>
<dbReference type="InterPro" id="IPR000008">
    <property type="entry name" value="C2_dom"/>
</dbReference>